<dbReference type="EMBL" id="DRQG01000142">
    <property type="protein sequence ID" value="HGY56994.1"/>
    <property type="molecule type" value="Genomic_DNA"/>
</dbReference>
<dbReference type="CDD" id="cd04872">
    <property type="entry name" value="ACT_1ZPV"/>
    <property type="match status" value="1"/>
</dbReference>
<gene>
    <name evidence="3" type="ORF">ENK44_14900</name>
</gene>
<reference evidence="3" key="1">
    <citation type="journal article" date="2020" name="mSystems">
        <title>Genome- and Community-Level Interaction Insights into Carbon Utilization and Element Cycling Functions of Hydrothermarchaeota in Hydrothermal Sediment.</title>
        <authorList>
            <person name="Zhou Z."/>
            <person name="Liu Y."/>
            <person name="Xu W."/>
            <person name="Pan J."/>
            <person name="Luo Z.H."/>
            <person name="Li M."/>
        </authorList>
    </citation>
    <scope>NUCLEOTIDE SEQUENCE [LARGE SCALE GENOMIC DNA]</scope>
    <source>
        <strain evidence="3">HyVt-577</strain>
    </source>
</reference>
<evidence type="ECO:0000259" key="2">
    <source>
        <dbReference type="PROSITE" id="PS51671"/>
    </source>
</evidence>
<dbReference type="InterPro" id="IPR002912">
    <property type="entry name" value="ACT_dom"/>
</dbReference>
<comment type="caution">
    <text evidence="3">The sequence shown here is derived from an EMBL/GenBank/DDBJ whole genome shotgun (WGS) entry which is preliminary data.</text>
</comment>
<dbReference type="AlphaFoldDB" id="A0A7V4U513"/>
<name>A0A7V4U513_CALAY</name>
<comment type="similarity">
    <text evidence="1">Belongs to the UPF0237 family.</text>
</comment>
<protein>
    <recommendedName>
        <fullName evidence="1">UPF0237 protein ENK44_14900</fullName>
    </recommendedName>
</protein>
<dbReference type="InterPro" id="IPR045865">
    <property type="entry name" value="ACT-like_dom_sf"/>
</dbReference>
<proteinExistence type="inferred from homology"/>
<evidence type="ECO:0000313" key="3">
    <source>
        <dbReference type="EMBL" id="HGY56994.1"/>
    </source>
</evidence>
<dbReference type="SUPFAM" id="SSF55021">
    <property type="entry name" value="ACT-like"/>
    <property type="match status" value="1"/>
</dbReference>
<feature type="domain" description="ACT" evidence="2">
    <location>
        <begin position="64"/>
        <end position="138"/>
    </location>
</feature>
<accession>A0A7V4U513</accession>
<organism evidence="3">
    <name type="scientific">Caldithrix abyssi</name>
    <dbReference type="NCBI Taxonomy" id="187145"/>
    <lineage>
        <taxon>Bacteria</taxon>
        <taxon>Pseudomonadati</taxon>
        <taxon>Calditrichota</taxon>
        <taxon>Calditrichia</taxon>
        <taxon>Calditrichales</taxon>
        <taxon>Calditrichaceae</taxon>
        <taxon>Caldithrix</taxon>
    </lineage>
</organism>
<dbReference type="PROSITE" id="PS51671">
    <property type="entry name" value="ACT"/>
    <property type="match status" value="1"/>
</dbReference>
<dbReference type="HAMAP" id="MF_01054">
    <property type="entry name" value="UPF0237"/>
    <property type="match status" value="1"/>
</dbReference>
<dbReference type="InterPro" id="IPR022986">
    <property type="entry name" value="UPF0237_ACT"/>
</dbReference>
<dbReference type="InterPro" id="IPR050990">
    <property type="entry name" value="UPF0237/GcvR_regulator"/>
</dbReference>
<dbReference type="NCBIfam" id="NF001220">
    <property type="entry name" value="PRK00194.1"/>
    <property type="match status" value="1"/>
</dbReference>
<sequence length="149" mass="16568">MAELSEQDIRRLTEEALKQLGAEATPQNVEKVVRQAVHRVETEVPAGTQQVQPIPQPGKGNRIIITAFGKNQIGILAALTGVLAENRCDIIDLSQKVLQEFFTIMLLVDISGCSKDFEAIKEAVVREGEKLDLKVIIQHEEIFNAMHRV</sequence>
<dbReference type="Pfam" id="PF13740">
    <property type="entry name" value="ACT_6"/>
    <property type="match status" value="1"/>
</dbReference>
<evidence type="ECO:0000256" key="1">
    <source>
        <dbReference type="HAMAP-Rule" id="MF_01054"/>
    </source>
</evidence>
<dbReference type="Proteomes" id="UP000885779">
    <property type="component" value="Unassembled WGS sequence"/>
</dbReference>
<dbReference type="PANTHER" id="PTHR34875:SF6">
    <property type="entry name" value="UPF0237 PROTEIN MJ1558"/>
    <property type="match status" value="1"/>
</dbReference>
<dbReference type="PANTHER" id="PTHR34875">
    <property type="entry name" value="UPF0237 PROTEIN MJ1558"/>
    <property type="match status" value="1"/>
</dbReference>
<dbReference type="Gene3D" id="3.30.70.260">
    <property type="match status" value="1"/>
</dbReference>